<dbReference type="AlphaFoldDB" id="A0A4Y2GIF4"/>
<gene>
    <name evidence="1" type="ORF">AVEN_138527_1</name>
</gene>
<reference evidence="1 2" key="1">
    <citation type="journal article" date="2019" name="Sci. Rep.">
        <title>Orb-weaving spider Araneus ventricosus genome elucidates the spidroin gene catalogue.</title>
        <authorList>
            <person name="Kono N."/>
            <person name="Nakamura H."/>
            <person name="Ohtoshi R."/>
            <person name="Moran D.A.P."/>
            <person name="Shinohara A."/>
            <person name="Yoshida Y."/>
            <person name="Fujiwara M."/>
            <person name="Mori M."/>
            <person name="Tomita M."/>
            <person name="Arakawa K."/>
        </authorList>
    </citation>
    <scope>NUCLEOTIDE SEQUENCE [LARGE SCALE GENOMIC DNA]</scope>
</reference>
<evidence type="ECO:0000313" key="1">
    <source>
        <dbReference type="EMBL" id="GBM52556.1"/>
    </source>
</evidence>
<proteinExistence type="predicted"/>
<comment type="caution">
    <text evidence="1">The sequence shown here is derived from an EMBL/GenBank/DDBJ whole genome shotgun (WGS) entry which is preliminary data.</text>
</comment>
<evidence type="ECO:0000313" key="2">
    <source>
        <dbReference type="Proteomes" id="UP000499080"/>
    </source>
</evidence>
<evidence type="ECO:0008006" key="3">
    <source>
        <dbReference type="Google" id="ProtNLM"/>
    </source>
</evidence>
<dbReference type="OrthoDB" id="411871at2759"/>
<accession>A0A4Y2GIF4</accession>
<organism evidence="1 2">
    <name type="scientific">Araneus ventricosus</name>
    <name type="common">Orbweaver spider</name>
    <name type="synonym">Epeira ventricosa</name>
    <dbReference type="NCBI Taxonomy" id="182803"/>
    <lineage>
        <taxon>Eukaryota</taxon>
        <taxon>Metazoa</taxon>
        <taxon>Ecdysozoa</taxon>
        <taxon>Arthropoda</taxon>
        <taxon>Chelicerata</taxon>
        <taxon>Arachnida</taxon>
        <taxon>Araneae</taxon>
        <taxon>Araneomorphae</taxon>
        <taxon>Entelegynae</taxon>
        <taxon>Araneoidea</taxon>
        <taxon>Araneidae</taxon>
        <taxon>Araneus</taxon>
    </lineage>
</organism>
<keyword evidence="2" id="KW-1185">Reference proteome</keyword>
<protein>
    <recommendedName>
        <fullName evidence="3">Reverse transcriptase domain-containing protein</fullName>
    </recommendedName>
</protein>
<dbReference type="EMBL" id="BGPR01001383">
    <property type="protein sequence ID" value="GBM52556.1"/>
    <property type="molecule type" value="Genomic_DNA"/>
</dbReference>
<name>A0A4Y2GIF4_ARAVE</name>
<dbReference type="Proteomes" id="UP000499080">
    <property type="component" value="Unassembled WGS sequence"/>
</dbReference>
<sequence length="106" mass="12236">MFAYILIGNLVRGPTITWGRESINRCRTIKYLGIMFDEKLNWAARIEHQGTKTALTHKRLVRIAGATWRLKQEHRRILYSTVAEGMRMILHGAAAWEQNLSSGQKK</sequence>